<evidence type="ECO:0000313" key="2">
    <source>
        <dbReference type="Proteomes" id="UP000828941"/>
    </source>
</evidence>
<dbReference type="Proteomes" id="UP000828941">
    <property type="component" value="Chromosome 1"/>
</dbReference>
<protein>
    <submittedName>
        <fullName evidence="1">Uncharacterized protein</fullName>
    </submittedName>
</protein>
<name>A0ACB9Q7A4_BAUVA</name>
<organism evidence="1 2">
    <name type="scientific">Bauhinia variegata</name>
    <name type="common">Purple orchid tree</name>
    <name type="synonym">Phanera variegata</name>
    <dbReference type="NCBI Taxonomy" id="167791"/>
    <lineage>
        <taxon>Eukaryota</taxon>
        <taxon>Viridiplantae</taxon>
        <taxon>Streptophyta</taxon>
        <taxon>Embryophyta</taxon>
        <taxon>Tracheophyta</taxon>
        <taxon>Spermatophyta</taxon>
        <taxon>Magnoliopsida</taxon>
        <taxon>eudicotyledons</taxon>
        <taxon>Gunneridae</taxon>
        <taxon>Pentapetalae</taxon>
        <taxon>rosids</taxon>
        <taxon>fabids</taxon>
        <taxon>Fabales</taxon>
        <taxon>Fabaceae</taxon>
        <taxon>Cercidoideae</taxon>
        <taxon>Cercideae</taxon>
        <taxon>Bauhiniinae</taxon>
        <taxon>Bauhinia</taxon>
    </lineage>
</organism>
<keyword evidence="2" id="KW-1185">Reference proteome</keyword>
<comment type="caution">
    <text evidence="1">The sequence shown here is derived from an EMBL/GenBank/DDBJ whole genome shotgun (WGS) entry which is preliminary data.</text>
</comment>
<accession>A0ACB9Q7A4</accession>
<sequence>MISNLDSDTDALLESIQHYLLENDSTVAMDILESNLANDPFRHLSSSGFGFSDHTVTAPLGAEGAVTSTESKGGKRAGAVAREIHKPPVSWKHYKGVRRRPWGKFAAEIRDPKKNGARRWLGTYETEEDAALAYDRAAFEMRGSKAKLNFSHLIGSDTLPEPVRVAMGKRRRSTEPCSPTSTAEDVTEEPKRRNNRAGLLNKIATQKSLVQERFSFTLDRALFY</sequence>
<proteinExistence type="predicted"/>
<gene>
    <name evidence="1" type="ORF">L6164_000652</name>
</gene>
<dbReference type="EMBL" id="CM039426">
    <property type="protein sequence ID" value="KAI4356646.1"/>
    <property type="molecule type" value="Genomic_DNA"/>
</dbReference>
<evidence type="ECO:0000313" key="1">
    <source>
        <dbReference type="EMBL" id="KAI4356646.1"/>
    </source>
</evidence>
<reference evidence="1 2" key="1">
    <citation type="journal article" date="2022" name="DNA Res.">
        <title>Chromosomal-level genome assembly of the orchid tree Bauhinia variegata (Leguminosae; Cercidoideae) supports the allotetraploid origin hypothesis of Bauhinia.</title>
        <authorList>
            <person name="Zhong Y."/>
            <person name="Chen Y."/>
            <person name="Zheng D."/>
            <person name="Pang J."/>
            <person name="Liu Y."/>
            <person name="Luo S."/>
            <person name="Meng S."/>
            <person name="Qian L."/>
            <person name="Wei D."/>
            <person name="Dai S."/>
            <person name="Zhou R."/>
        </authorList>
    </citation>
    <scope>NUCLEOTIDE SEQUENCE [LARGE SCALE GENOMIC DNA]</scope>
    <source>
        <strain evidence="1">BV-YZ2020</strain>
    </source>
</reference>